<sequence>MGSPHEDSLPPSPNPSRCRPQPWCHACTSQIRSASAGCWASLFLPLVMASRLMGVEASLANGGVQAGLVENPGEDNHDMRVSLLGLPSLSVVEVPLFLLYSLPGGPLQHAEHFLPAGSVLVWVGDKHLVIILHHCSLLK</sequence>
<dbReference type="EMBL" id="CM029041">
    <property type="protein sequence ID" value="KAG2629865.1"/>
    <property type="molecule type" value="Genomic_DNA"/>
</dbReference>
<protein>
    <submittedName>
        <fullName evidence="1">Uncharacterized protein</fullName>
    </submittedName>
</protein>
<comment type="caution">
    <text evidence="1">The sequence shown here is derived from an EMBL/GenBank/DDBJ whole genome shotgun (WGS) entry which is preliminary data.</text>
</comment>
<evidence type="ECO:0000313" key="2">
    <source>
        <dbReference type="Proteomes" id="UP000823388"/>
    </source>
</evidence>
<dbReference type="Proteomes" id="UP000823388">
    <property type="component" value="Chromosome 3K"/>
</dbReference>
<dbReference type="EMBL" id="CM029041">
    <property type="protein sequence ID" value="KAG2629864.1"/>
    <property type="molecule type" value="Genomic_DNA"/>
</dbReference>
<organism evidence="1 2">
    <name type="scientific">Panicum virgatum</name>
    <name type="common">Blackwell switchgrass</name>
    <dbReference type="NCBI Taxonomy" id="38727"/>
    <lineage>
        <taxon>Eukaryota</taxon>
        <taxon>Viridiplantae</taxon>
        <taxon>Streptophyta</taxon>
        <taxon>Embryophyta</taxon>
        <taxon>Tracheophyta</taxon>
        <taxon>Spermatophyta</taxon>
        <taxon>Magnoliopsida</taxon>
        <taxon>Liliopsida</taxon>
        <taxon>Poales</taxon>
        <taxon>Poaceae</taxon>
        <taxon>PACMAD clade</taxon>
        <taxon>Panicoideae</taxon>
        <taxon>Panicodae</taxon>
        <taxon>Paniceae</taxon>
        <taxon>Panicinae</taxon>
        <taxon>Panicum</taxon>
        <taxon>Panicum sect. Hiantes</taxon>
    </lineage>
</organism>
<dbReference type="EMBL" id="CM029041">
    <property type="protein sequence ID" value="KAG2629862.1"/>
    <property type="molecule type" value="Genomic_DNA"/>
</dbReference>
<dbReference type="EMBL" id="CM029041">
    <property type="protein sequence ID" value="KAG2629863.1"/>
    <property type="molecule type" value="Genomic_DNA"/>
</dbReference>
<gene>
    <name evidence="1" type="ORF">PVAP13_3KG507704</name>
</gene>
<dbReference type="AlphaFoldDB" id="A0A8T0V949"/>
<evidence type="ECO:0000313" key="1">
    <source>
        <dbReference type="EMBL" id="KAG2629864.1"/>
    </source>
</evidence>
<dbReference type="EMBL" id="CM029041">
    <property type="protein sequence ID" value="KAG2629866.1"/>
    <property type="molecule type" value="Genomic_DNA"/>
</dbReference>
<accession>A0A8T0V949</accession>
<proteinExistence type="predicted"/>
<name>A0A8T0V949_PANVG</name>
<reference evidence="1" key="1">
    <citation type="submission" date="2020-05" db="EMBL/GenBank/DDBJ databases">
        <title>WGS assembly of Panicum virgatum.</title>
        <authorList>
            <person name="Lovell J.T."/>
            <person name="Jenkins J."/>
            <person name="Shu S."/>
            <person name="Juenger T.E."/>
            <person name="Schmutz J."/>
        </authorList>
    </citation>
    <scope>NUCLEOTIDE SEQUENCE</scope>
    <source>
        <strain evidence="1">AP13</strain>
    </source>
</reference>
<keyword evidence="2" id="KW-1185">Reference proteome</keyword>
<dbReference type="EMBL" id="CM029041">
    <property type="protein sequence ID" value="KAG2629861.1"/>
    <property type="molecule type" value="Genomic_DNA"/>
</dbReference>